<organism evidence="2 3">
    <name type="scientific">Ichthyophthirius multifiliis</name>
    <name type="common">White spot disease agent</name>
    <name type="synonym">Ich</name>
    <dbReference type="NCBI Taxonomy" id="5932"/>
    <lineage>
        <taxon>Eukaryota</taxon>
        <taxon>Sar</taxon>
        <taxon>Alveolata</taxon>
        <taxon>Ciliophora</taxon>
        <taxon>Intramacronucleata</taxon>
        <taxon>Oligohymenophorea</taxon>
        <taxon>Hymenostomatida</taxon>
        <taxon>Ophryoglenina</taxon>
        <taxon>Ichthyophthirius</taxon>
    </lineage>
</organism>
<feature type="transmembrane region" description="Helical" evidence="1">
    <location>
        <begin position="6"/>
        <end position="33"/>
    </location>
</feature>
<accession>G0QTY7</accession>
<evidence type="ECO:0000313" key="3">
    <source>
        <dbReference type="Proteomes" id="UP000008983"/>
    </source>
</evidence>
<dbReference type="RefSeq" id="XP_004034804.1">
    <property type="nucleotide sequence ID" value="XM_004034756.1"/>
</dbReference>
<feature type="non-terminal residue" evidence="2">
    <location>
        <position position="1"/>
    </location>
</feature>
<name>G0QTY7_ICHMU</name>
<dbReference type="InParanoid" id="G0QTY7"/>
<feature type="transmembrane region" description="Helical" evidence="1">
    <location>
        <begin position="45"/>
        <end position="67"/>
    </location>
</feature>
<gene>
    <name evidence="2" type="ORF">IMG5_113010</name>
</gene>
<sequence>FVNLRLFIKMIIFIIQLFEYLILTLIFTFNFLYLHFLPQSCLLRVLFKISLFQIYILLLLNFLIFYFQYRICNLNNGKLYTLQIYIQQQQYILQTSTYQQQHVFQLLYSHIYHLYSKQVRFHTPSIQYCLFPCIFCMRNGNDRMYQSLDFQIYFKDIQFCTHFRLSKYSISNKFHYYKIHQINRVPKSILYINQIVYNLNNQNHMVNNFLKNREKKINHILVYIINFKLKNNSIYKIHICPFLYMPYNLSHIIRIFMYFFSNMILLHKYHMYQNSSNQDTQDHITNTFYFNPQIIYCRNYRHIFQFIKELNYYYRQYINYLLFHFHMFDNYHHIFHINYSLCLYNTPHYMYYTKQHFNMQDKMHYIISIFLVHLHINFINKKQRIFCLK</sequence>
<protein>
    <recommendedName>
        <fullName evidence="4">Transmembrane protein</fullName>
    </recommendedName>
</protein>
<evidence type="ECO:0000313" key="2">
    <source>
        <dbReference type="EMBL" id="EGR31318.1"/>
    </source>
</evidence>
<keyword evidence="3" id="KW-1185">Reference proteome</keyword>
<keyword evidence="1" id="KW-0812">Transmembrane</keyword>
<dbReference type="AlphaFoldDB" id="G0QTY7"/>
<reference evidence="2 3" key="1">
    <citation type="submission" date="2011-07" db="EMBL/GenBank/DDBJ databases">
        <authorList>
            <person name="Coyne R."/>
            <person name="Brami D."/>
            <person name="Johnson J."/>
            <person name="Hostetler J."/>
            <person name="Hannick L."/>
            <person name="Clark T."/>
            <person name="Cassidy-Hanley D."/>
            <person name="Inman J."/>
        </authorList>
    </citation>
    <scope>NUCLEOTIDE SEQUENCE [LARGE SCALE GENOMIC DNA]</scope>
    <source>
        <strain evidence="2 3">G5</strain>
    </source>
</reference>
<evidence type="ECO:0000256" key="1">
    <source>
        <dbReference type="SAM" id="Phobius"/>
    </source>
</evidence>
<dbReference type="EMBL" id="GL983884">
    <property type="protein sequence ID" value="EGR31318.1"/>
    <property type="molecule type" value="Genomic_DNA"/>
</dbReference>
<feature type="transmembrane region" description="Helical" evidence="1">
    <location>
        <begin position="363"/>
        <end position="380"/>
    </location>
</feature>
<proteinExistence type="predicted"/>
<dbReference type="OMA" id="CHQLHHQ"/>
<keyword evidence="1" id="KW-1133">Transmembrane helix</keyword>
<dbReference type="Proteomes" id="UP000008983">
    <property type="component" value="Unassembled WGS sequence"/>
</dbReference>
<keyword evidence="1" id="KW-0472">Membrane</keyword>
<dbReference type="GeneID" id="14907458"/>
<evidence type="ECO:0008006" key="4">
    <source>
        <dbReference type="Google" id="ProtNLM"/>
    </source>
</evidence>